<dbReference type="SUPFAM" id="SSF53067">
    <property type="entry name" value="Actin-like ATPase domain"/>
    <property type="match status" value="1"/>
</dbReference>
<proteinExistence type="inferred from homology"/>
<gene>
    <name evidence="4" type="ORF">ACFYNQ_00865</name>
</gene>
<dbReference type="Pfam" id="PF02543">
    <property type="entry name" value="Carbam_trans_N"/>
    <property type="match status" value="1"/>
</dbReference>
<accession>A0ABW6LT81</accession>
<dbReference type="RefSeq" id="WP_388101508.1">
    <property type="nucleotide sequence ID" value="NZ_JBIAHM010000001.1"/>
</dbReference>
<feature type="domain" description="Carbamoyltransferase C-terminal" evidence="3">
    <location>
        <begin position="391"/>
        <end position="555"/>
    </location>
</feature>
<dbReference type="Gene3D" id="3.30.420.40">
    <property type="match status" value="2"/>
</dbReference>
<dbReference type="InterPro" id="IPR043129">
    <property type="entry name" value="ATPase_NBD"/>
</dbReference>
<comment type="caution">
    <text evidence="4">The sequence shown here is derived from an EMBL/GenBank/DDBJ whole genome shotgun (WGS) entry which is preliminary data.</text>
</comment>
<dbReference type="CDD" id="cd24033">
    <property type="entry name" value="ASKHA_NBD_NodU_CmcH-like_N"/>
    <property type="match status" value="1"/>
</dbReference>
<protein>
    <submittedName>
        <fullName evidence="4">Carbamoyltransferase C-terminal domain-containing protein</fullName>
    </submittedName>
</protein>
<dbReference type="PANTHER" id="PTHR34847:SF1">
    <property type="entry name" value="NODULATION PROTEIN U"/>
    <property type="match status" value="1"/>
</dbReference>
<reference evidence="4 5" key="1">
    <citation type="submission" date="2024-10" db="EMBL/GenBank/DDBJ databases">
        <title>The Natural Products Discovery Center: Release of the First 8490 Sequenced Strains for Exploring Actinobacteria Biosynthetic Diversity.</title>
        <authorList>
            <person name="Kalkreuter E."/>
            <person name="Kautsar S.A."/>
            <person name="Yang D."/>
            <person name="Bader C.D."/>
            <person name="Teijaro C.N."/>
            <person name="Fluegel L."/>
            <person name="Davis C.M."/>
            <person name="Simpson J.R."/>
            <person name="Lauterbach L."/>
            <person name="Steele A.D."/>
            <person name="Gui C."/>
            <person name="Meng S."/>
            <person name="Li G."/>
            <person name="Viehrig K."/>
            <person name="Ye F."/>
            <person name="Su P."/>
            <person name="Kiefer A.F."/>
            <person name="Nichols A."/>
            <person name="Cepeda A.J."/>
            <person name="Yan W."/>
            <person name="Fan B."/>
            <person name="Jiang Y."/>
            <person name="Adhikari A."/>
            <person name="Zheng C.-J."/>
            <person name="Schuster L."/>
            <person name="Cowan T.M."/>
            <person name="Smanski M.J."/>
            <person name="Chevrette M.G."/>
            <person name="De Carvalho L.P.S."/>
            <person name="Shen B."/>
        </authorList>
    </citation>
    <scope>NUCLEOTIDE SEQUENCE [LARGE SCALE GENOMIC DNA]</scope>
    <source>
        <strain evidence="4 5">NPDC006488</strain>
    </source>
</reference>
<evidence type="ECO:0000259" key="2">
    <source>
        <dbReference type="Pfam" id="PF02543"/>
    </source>
</evidence>
<dbReference type="InterPro" id="IPR031730">
    <property type="entry name" value="Carbam_trans_C"/>
</dbReference>
<name>A0ABW6LT81_9ACTN</name>
<keyword evidence="5" id="KW-1185">Reference proteome</keyword>
<dbReference type="InterPro" id="IPR038152">
    <property type="entry name" value="Carbam_trans_C_sf"/>
</dbReference>
<dbReference type="Pfam" id="PF16861">
    <property type="entry name" value="Carbam_trans_C"/>
    <property type="match status" value="1"/>
</dbReference>
<dbReference type="InterPro" id="IPR003696">
    <property type="entry name" value="Carbtransf_dom"/>
</dbReference>
<evidence type="ECO:0000313" key="4">
    <source>
        <dbReference type="EMBL" id="MFE9597111.1"/>
    </source>
</evidence>
<evidence type="ECO:0000313" key="5">
    <source>
        <dbReference type="Proteomes" id="UP001601303"/>
    </source>
</evidence>
<dbReference type="Gene3D" id="3.90.870.20">
    <property type="entry name" value="Carbamoyltransferase, C-terminal domain"/>
    <property type="match status" value="1"/>
</dbReference>
<dbReference type="Proteomes" id="UP001601303">
    <property type="component" value="Unassembled WGS sequence"/>
</dbReference>
<feature type="domain" description="Carbamoyltransferase" evidence="2">
    <location>
        <begin position="101"/>
        <end position="340"/>
    </location>
</feature>
<dbReference type="EMBL" id="JBIAHM010000001">
    <property type="protein sequence ID" value="MFE9597111.1"/>
    <property type="molecule type" value="Genomic_DNA"/>
</dbReference>
<evidence type="ECO:0000256" key="1">
    <source>
        <dbReference type="ARBA" id="ARBA00006129"/>
    </source>
</evidence>
<dbReference type="InterPro" id="IPR051338">
    <property type="entry name" value="NodU/CmcH_Carbamoyltrnsfr"/>
</dbReference>
<evidence type="ECO:0000259" key="3">
    <source>
        <dbReference type="Pfam" id="PF16861"/>
    </source>
</evidence>
<comment type="similarity">
    <text evidence="1">Belongs to the NodU/CmcH family.</text>
</comment>
<organism evidence="4 5">
    <name type="scientific">Streptomyces hokutonensis</name>
    <dbReference type="NCBI Taxonomy" id="1306990"/>
    <lineage>
        <taxon>Bacteria</taxon>
        <taxon>Bacillati</taxon>
        <taxon>Actinomycetota</taxon>
        <taxon>Actinomycetes</taxon>
        <taxon>Kitasatosporales</taxon>
        <taxon>Streptomycetaceae</taxon>
        <taxon>Streptomyces</taxon>
    </lineage>
</organism>
<dbReference type="PANTHER" id="PTHR34847">
    <property type="entry name" value="NODULATION PROTEIN U"/>
    <property type="match status" value="1"/>
</dbReference>
<sequence>MSAVLGLNFHHDTSACLIIDGRIHAAEEERWSGIKHNRTTRETILTAPTRALDWCLRSAGITVDDIDHVWTPSMRPTPRHGSWVSTEQAELAAMLPEALGKRLKLISHHTAHVLAGYLLSGEEHAAGLVIDAGGSALGADIATGRERITGYDLSPNHIDRIHQVTPTIAPGPSGPARVHPSLGHFYRNLALRVIPPGNEAEGSMMALAAFGDPDRYYKELRDLVHLGDDGHVHIAAPWGSYDPDTPLQVEDAVWTAQSADSKPLDARADLAAAAQRAFAEAVVHVARHLRHLTTARTLVFSGGCALNSHLNGTLAEQSGFENLFVAPAPHDAGTAVGAALYAWNYVLGQPLLPTPEDADWGPLPGALPDGALAGGYRSVSGLGDRLIPTVAALLSDHHIVGWVRGGMEFGPRALGHRSILAHPGKEATKTRLNALKQRADFRPLAPLALAEEASAWFLGNADPFMNRVVRARHCKSDRMPAVVHHDGTARLQTVSRSHSGVRPLLEEFHRLTSVPVLLNTSLNFKGTPILRTAEQAVDAAIELGLDALVVEDTLVLAPHVRSDTVLSAASGTDGSWPTPQL</sequence>